<feature type="compositionally biased region" description="Basic and acidic residues" evidence="1">
    <location>
        <begin position="82"/>
        <end position="92"/>
    </location>
</feature>
<proteinExistence type="predicted"/>
<feature type="region of interest" description="Disordered" evidence="1">
    <location>
        <begin position="82"/>
        <end position="140"/>
    </location>
</feature>
<feature type="region of interest" description="Disordered" evidence="1">
    <location>
        <begin position="163"/>
        <end position="203"/>
    </location>
</feature>
<dbReference type="AlphaFoldDB" id="X6NM68"/>
<evidence type="ECO:0000313" key="4">
    <source>
        <dbReference type="Proteomes" id="UP000023152"/>
    </source>
</evidence>
<gene>
    <name evidence="3" type="ORF">RFI_10026</name>
</gene>
<organism evidence="3 4">
    <name type="scientific">Reticulomyxa filosa</name>
    <dbReference type="NCBI Taxonomy" id="46433"/>
    <lineage>
        <taxon>Eukaryota</taxon>
        <taxon>Sar</taxon>
        <taxon>Rhizaria</taxon>
        <taxon>Retaria</taxon>
        <taxon>Foraminifera</taxon>
        <taxon>Monothalamids</taxon>
        <taxon>Reticulomyxidae</taxon>
        <taxon>Reticulomyxa</taxon>
    </lineage>
</organism>
<protein>
    <submittedName>
        <fullName evidence="3">Uncharacterized protein</fullName>
    </submittedName>
</protein>
<dbReference type="EMBL" id="ASPP01007459">
    <property type="protein sequence ID" value="ETO27106.1"/>
    <property type="molecule type" value="Genomic_DNA"/>
</dbReference>
<keyword evidence="4" id="KW-1185">Reference proteome</keyword>
<accession>X6NM68</accession>
<feature type="chain" id="PRO_5004976727" evidence="2">
    <location>
        <begin position="24"/>
        <end position="241"/>
    </location>
</feature>
<feature type="compositionally biased region" description="Basic residues" evidence="1">
    <location>
        <begin position="108"/>
        <end position="128"/>
    </location>
</feature>
<comment type="caution">
    <text evidence="3">The sequence shown here is derived from an EMBL/GenBank/DDBJ whole genome shotgun (WGS) entry which is preliminary data.</text>
</comment>
<dbReference type="Proteomes" id="UP000023152">
    <property type="component" value="Unassembled WGS sequence"/>
</dbReference>
<evidence type="ECO:0000256" key="2">
    <source>
        <dbReference type="SAM" id="SignalP"/>
    </source>
</evidence>
<keyword evidence="2" id="KW-0732">Signal</keyword>
<sequence>MQIQINLTLIFCRLLYFTHQACDRQFIIICAADKDRHDYQYNYDRFDNYDNSNVIPTSDEHFDRYDNYDNFDEIYNKQRYSATRDDNGEKETNPWLIRKQQYEELKARKEKKRKSNKKKKKKKKKKPKEKSIEQIRLEEKIARRPKPTEVTLADFVNHFLVQHGSRKVNKKNPPASTASKRKNKNNNNNNNNNNNDGDLNTDNTIAKKQTHTAKKSKAIKHPTITSVQQVLYLFIYLSFPF</sequence>
<name>X6NM68_RETFI</name>
<feature type="signal peptide" evidence="2">
    <location>
        <begin position="1"/>
        <end position="23"/>
    </location>
</feature>
<evidence type="ECO:0000256" key="1">
    <source>
        <dbReference type="SAM" id="MobiDB-lite"/>
    </source>
</evidence>
<evidence type="ECO:0000313" key="3">
    <source>
        <dbReference type="EMBL" id="ETO27106.1"/>
    </source>
</evidence>
<feature type="compositionally biased region" description="Low complexity" evidence="1">
    <location>
        <begin position="185"/>
        <end position="195"/>
    </location>
</feature>
<reference evidence="3 4" key="1">
    <citation type="journal article" date="2013" name="Curr. Biol.">
        <title>The Genome of the Foraminiferan Reticulomyxa filosa.</title>
        <authorList>
            <person name="Glockner G."/>
            <person name="Hulsmann N."/>
            <person name="Schleicher M."/>
            <person name="Noegel A.A."/>
            <person name="Eichinger L."/>
            <person name="Gallinger C."/>
            <person name="Pawlowski J."/>
            <person name="Sierra R."/>
            <person name="Euteneuer U."/>
            <person name="Pillet L."/>
            <person name="Moustafa A."/>
            <person name="Platzer M."/>
            <person name="Groth M."/>
            <person name="Szafranski K."/>
            <person name="Schliwa M."/>
        </authorList>
    </citation>
    <scope>NUCLEOTIDE SEQUENCE [LARGE SCALE GENOMIC DNA]</scope>
</reference>
<feature type="compositionally biased region" description="Basic and acidic residues" evidence="1">
    <location>
        <begin position="129"/>
        <end position="140"/>
    </location>
</feature>